<reference evidence="3 4" key="1">
    <citation type="submission" date="2020-03" db="EMBL/GenBank/DDBJ databases">
        <authorList>
            <person name="Lai Q."/>
        </authorList>
    </citation>
    <scope>NUCLEOTIDE SEQUENCE [LARGE SCALE GENOMIC DNA]</scope>
    <source>
        <strain evidence="3 4">CCUG 25036</strain>
    </source>
</reference>
<evidence type="ECO:0000259" key="2">
    <source>
        <dbReference type="Pfam" id="PF20178"/>
    </source>
</evidence>
<dbReference type="RefSeq" id="WP_166946235.1">
    <property type="nucleotide sequence ID" value="NZ_JAARLZ010000001.1"/>
</dbReference>
<dbReference type="Proteomes" id="UP000490980">
    <property type="component" value="Unassembled WGS sequence"/>
</dbReference>
<protein>
    <recommendedName>
        <fullName evidence="2">Dermonecrotic toxin N-terminal domain-containing protein</fullName>
    </recommendedName>
</protein>
<comment type="caution">
    <text evidence="3">The sequence shown here is derived from an EMBL/GenBank/DDBJ whole genome shotgun (WGS) entry which is preliminary data.</text>
</comment>
<feature type="domain" description="Dermonecrotic toxin N-terminal" evidence="2">
    <location>
        <begin position="321"/>
        <end position="576"/>
    </location>
</feature>
<dbReference type="AlphaFoldDB" id="A0A7X5U7J1"/>
<evidence type="ECO:0000313" key="4">
    <source>
        <dbReference type="Proteomes" id="UP000490980"/>
    </source>
</evidence>
<proteinExistence type="predicted"/>
<organism evidence="3 4">
    <name type="scientific">Luteibacter anthropi</name>
    <dbReference type="NCBI Taxonomy" id="564369"/>
    <lineage>
        <taxon>Bacteria</taxon>
        <taxon>Pseudomonadati</taxon>
        <taxon>Pseudomonadota</taxon>
        <taxon>Gammaproteobacteria</taxon>
        <taxon>Lysobacterales</taxon>
        <taxon>Rhodanobacteraceae</taxon>
        <taxon>Luteibacter</taxon>
    </lineage>
</organism>
<gene>
    <name evidence="3" type="ORF">HBF25_02550</name>
</gene>
<evidence type="ECO:0000256" key="1">
    <source>
        <dbReference type="SAM" id="MobiDB-lite"/>
    </source>
</evidence>
<dbReference type="EMBL" id="JAARLZ010000001">
    <property type="protein sequence ID" value="NII05264.1"/>
    <property type="molecule type" value="Genomic_DNA"/>
</dbReference>
<dbReference type="InterPro" id="IPR046673">
    <property type="entry name" value="ToxA_N"/>
</dbReference>
<sequence length="1197" mass="132322">MDMTPPSSPPLHAGTTQAERQGAALTRLITLERWLEQCERDMPAPPAPGTLTGIDTHLAALHAFWNATDTSSGLVRQRAFANHLAQAMQDEAGTRIADGTLDMRAAPLLRRLASLRHVGLADGILASEIMLGHSAYAGGLVVQNATHADLVLVFLPERGWESFRSADSARDYLRHQLLPQAGALPGITADDAAQAALDDTVDLRPIIGDTFDALAARFIDVQAEKITQAWDDYTLDRALPEAATRFLDDLRDHQRMTSQFDIAALLDLREARLVEQVRQERLAPLPTQVRKDWKRSLRSYNRALADTAMLRDAIGLSDPDSMAEHASRLLTGPLTSLGIEADPADIQVEITSLPNPGSPSDIGSHLISGPATRTVSLVELAIRGIGQYDLESYRALDIRSVPLSPKLGHAAIKTLIREADIGASYQAYLDTLFNQGKRGDAARALAKHLQAARMRFEAEDARLSYHLPDEPRSFADDHDEQGFRWVDAALRSPAAGRRDKVNQHDIVVNQVTYMDIPVNGLLVFGSRHVASVSRVVLYTPGAPDGMVFREFADRQEAARKFFYHPAYREYLLDRLPAEFARPAPMGQSREFRGDTRSHWVLGADQGAAYTLTAEPFAEKEIHGDFLDAMYDANVGLRKRDALYVSRNRQHADLESVLGHPLADAPFSPGAQFIASALVEIPASAIRAVQASWRFYDHVKAGDSRSAVLAFTEGYTSALNIVTPPMLGNMAKAPLVRSGAGSTTLIPSGVSTATRASTFESSYVARQVVPRTRADRHGIHRIDGRNYVAKDGLMYPVRYDEAYGYWRLEKPSGSLDASFSGPAIERVGEHWEYARHIGLEGGMRRALRERMRRVLRLDDDAAPAAQPPEAPAARPAVDPMGWFPPNAEHLRPQVMAALADNPTGHAMVRQDGTRFHMALRSTTARITRDGLSSELSELSIYQRRMFMHELETRFPVATERARVLDELGLARDGRRLSSPPRSPTRSPYRGDDGQVPVVSSTTADDAAGAAATLDDMAELPVTEPLDAGQLARWNEALQAARNHPRVSPRAPGASEATVVPGQIMPRDAWPERVWLYVDEVPFYAPNGTIELRLPPRIPRQSARRQNRFRVTDLPPETGRSILDDVLAVPASRRQAFEHDMWIEVDTRALRDIQVANGEPAYDFYRATHDQGGHRFSLRSWFHELRLPAGSYRMGMRPD</sequence>
<feature type="region of interest" description="Disordered" evidence="1">
    <location>
        <begin position="971"/>
        <end position="998"/>
    </location>
</feature>
<evidence type="ECO:0000313" key="3">
    <source>
        <dbReference type="EMBL" id="NII05264.1"/>
    </source>
</evidence>
<keyword evidence="4" id="KW-1185">Reference proteome</keyword>
<dbReference type="Pfam" id="PF20178">
    <property type="entry name" value="ToxA_N"/>
    <property type="match status" value="1"/>
</dbReference>
<name>A0A7X5U7J1_9GAMM</name>
<feature type="compositionally biased region" description="Low complexity" evidence="1">
    <location>
        <begin position="975"/>
        <end position="986"/>
    </location>
</feature>
<accession>A0A7X5U7J1</accession>